<proteinExistence type="predicted"/>
<dbReference type="Proteomes" id="UP000271125">
    <property type="component" value="Unassembled WGS sequence"/>
</dbReference>
<evidence type="ECO:0000313" key="2">
    <source>
        <dbReference type="Proteomes" id="UP000271125"/>
    </source>
</evidence>
<sequence>MKRLIFTILFLIVIFNSCSSKSELSKISINDVNIPNDKIDFLELNGFYLEKTEYKNPFNLYEQLDKNKEPILITVDLTLYSMHLIFDYTLRELEMNSLYDSLKILTETMYKISYTKYKEANDPKIKEIYHLITLYFAVPLLYLDTNFLPPPDLNELIESEHELIEAHKGFSISPVFSYKEDYSQYYPRGHYTTNEKLKCYFKAFMWYGRIGFYFSPDKILTGKSNSEELAIKMIKGSIIIYSAIENNKRLKVIWNYINNITEFYVGISDDLTLNYYNSLTIPKDINDDMLIMKFID</sequence>
<dbReference type="InterPro" id="IPR022601">
    <property type="entry name" value="DUF3160"/>
</dbReference>
<reference evidence="1 2" key="1">
    <citation type="submission" date="2018-06" db="EMBL/GenBank/DDBJ databases">
        <title>Extensive metabolic versatility and redundancy in microbially diverse, dynamic hydrothermal sediments.</title>
        <authorList>
            <person name="Dombrowski N."/>
            <person name="Teske A."/>
            <person name="Baker B.J."/>
        </authorList>
    </citation>
    <scope>NUCLEOTIDE SEQUENCE [LARGE SCALE GENOMIC DNA]</scope>
    <source>
        <strain evidence="1">B10_G13</strain>
    </source>
</reference>
<organism evidence="1 2">
    <name type="scientific">candidate division TA06 bacterium</name>
    <dbReference type="NCBI Taxonomy" id="2250710"/>
    <lineage>
        <taxon>Bacteria</taxon>
        <taxon>Bacteria division TA06</taxon>
    </lineage>
</organism>
<dbReference type="Pfam" id="PF11369">
    <property type="entry name" value="DUF3160"/>
    <property type="match status" value="1"/>
</dbReference>
<dbReference type="SMART" id="SM01325">
    <property type="entry name" value="DUF3160"/>
    <property type="match status" value="1"/>
</dbReference>
<name>A0A660SLA1_UNCT6</name>
<feature type="non-terminal residue" evidence="1">
    <location>
        <position position="296"/>
    </location>
</feature>
<evidence type="ECO:0000313" key="1">
    <source>
        <dbReference type="EMBL" id="RKX71272.1"/>
    </source>
</evidence>
<dbReference type="EMBL" id="QNBD01000097">
    <property type="protein sequence ID" value="RKX71272.1"/>
    <property type="molecule type" value="Genomic_DNA"/>
</dbReference>
<dbReference type="AlphaFoldDB" id="A0A660SLA1"/>
<evidence type="ECO:0008006" key="3">
    <source>
        <dbReference type="Google" id="ProtNLM"/>
    </source>
</evidence>
<gene>
    <name evidence="1" type="ORF">DRP43_02605</name>
</gene>
<accession>A0A660SLA1</accession>
<protein>
    <recommendedName>
        <fullName evidence="3">DUF3160 domain-containing protein</fullName>
    </recommendedName>
</protein>
<comment type="caution">
    <text evidence="1">The sequence shown here is derived from an EMBL/GenBank/DDBJ whole genome shotgun (WGS) entry which is preliminary data.</text>
</comment>